<feature type="domain" description="N6 adenine-specific DNA methyltransferase N-terminal" evidence="8">
    <location>
        <begin position="19"/>
        <end position="145"/>
    </location>
</feature>
<keyword evidence="10" id="KW-1185">Reference proteome</keyword>
<feature type="domain" description="DNA methylase adenine-specific" evidence="7">
    <location>
        <begin position="164"/>
        <end position="462"/>
    </location>
</feature>
<gene>
    <name evidence="9" type="ORF">HGO97_016100</name>
</gene>
<dbReference type="PROSITE" id="PS00092">
    <property type="entry name" value="N6_MTASE"/>
    <property type="match status" value="1"/>
</dbReference>
<keyword evidence="4" id="KW-0949">S-adenosyl-L-methionine</keyword>
<reference evidence="9 10" key="1">
    <citation type="submission" date="2021-06" db="EMBL/GenBank/DDBJ databases">
        <title>Faecalicatena sp. nov. isolated from porcine feces.</title>
        <authorList>
            <person name="Oh B.S."/>
            <person name="Lee J.H."/>
        </authorList>
    </citation>
    <scope>NUCLEOTIDE SEQUENCE [LARGE SCALE GENOMIC DNA]</scope>
    <source>
        <strain evidence="9 10">AGMB00832</strain>
    </source>
</reference>
<keyword evidence="5" id="KW-0680">Restriction system</keyword>
<comment type="caution">
    <text evidence="9">The sequence shown here is derived from an EMBL/GenBank/DDBJ whole genome shotgun (WGS) entry which is preliminary data.</text>
</comment>
<dbReference type="InterPro" id="IPR051537">
    <property type="entry name" value="DNA_Adenine_Mtase"/>
</dbReference>
<dbReference type="Pfam" id="PF12161">
    <property type="entry name" value="HsdM_N"/>
    <property type="match status" value="1"/>
</dbReference>
<evidence type="ECO:0000256" key="1">
    <source>
        <dbReference type="ARBA" id="ARBA00011900"/>
    </source>
</evidence>
<proteinExistence type="predicted"/>
<dbReference type="InterPro" id="IPR022749">
    <property type="entry name" value="D12N6_MeTrfase_N"/>
</dbReference>
<evidence type="ECO:0000256" key="5">
    <source>
        <dbReference type="ARBA" id="ARBA00022747"/>
    </source>
</evidence>
<dbReference type="Proteomes" id="UP000723714">
    <property type="component" value="Unassembled WGS sequence"/>
</dbReference>
<evidence type="ECO:0000256" key="3">
    <source>
        <dbReference type="ARBA" id="ARBA00022679"/>
    </source>
</evidence>
<dbReference type="EMBL" id="JABACJ020000017">
    <property type="protein sequence ID" value="MBU3877329.1"/>
    <property type="molecule type" value="Genomic_DNA"/>
</dbReference>
<evidence type="ECO:0000259" key="7">
    <source>
        <dbReference type="Pfam" id="PF02384"/>
    </source>
</evidence>
<dbReference type="PANTHER" id="PTHR42933:SF3">
    <property type="entry name" value="TYPE I RESTRICTION ENZYME MJAVIII METHYLASE SUBUNIT"/>
    <property type="match status" value="1"/>
</dbReference>
<dbReference type="InterPro" id="IPR002052">
    <property type="entry name" value="DNA_methylase_N6_adenine_CS"/>
</dbReference>
<evidence type="ECO:0000259" key="8">
    <source>
        <dbReference type="Pfam" id="PF12161"/>
    </source>
</evidence>
<dbReference type="InterPro" id="IPR003356">
    <property type="entry name" value="DNA_methylase_A-5"/>
</dbReference>
<dbReference type="EC" id="2.1.1.72" evidence="1"/>
<evidence type="ECO:0000313" key="9">
    <source>
        <dbReference type="EMBL" id="MBU3877329.1"/>
    </source>
</evidence>
<accession>A0ABS6D6W1</accession>
<name>A0ABS6D6W1_9FIRM</name>
<sequence>MEENEMATRSAKIDQKADLIWAIADKLTGVYKPHEYGDVILPLTVIRRFDCILSDTKDAVLQKYEEVKNLPMKDVLLRKAAEKDFYNTSKYTFERLMDDPDHIEENFRDYLNGFSENVQDILEKFKFDGHITTMANKGILYIVLKEYTTDRGNLHPNEISNLEMGYIFEEIIRRFSESHNEDAGQHYTPREVIQLMVNILFYDDNDILSGNNVAKTIYDPACGTGGMLSVAEEYLHSLNASTELVSFGQEINDQTFAICKADMLIKGNNADYIKDGNTLSDDQFAGSTFDYILSNPPFGREWKNEKAKVEEEAKLGFGGRFGAGLPAASDGQMLFLMTAISKMKDIDKGGSRIAIIHNGSPLFTGDAGSGPSEIRRYILENDLLEAIIALPNDIFYNTGIATYIWVLSNKKAGTVREGKVQLINANEMYVKRRKALGNKRNDISEEDIAEITKIYGDFKESEISQIYDNEDFGYTKITVERPLRDEEGNLVLKKGKKQPDTSLRDTENVPLKEDIKEYFEREVLPFAPDAWIDEKKSKVGYEIPFTRYFYKYEAPRPSAEIMAEIMDLETELSGSLEEVFDL</sequence>
<evidence type="ECO:0000256" key="2">
    <source>
        <dbReference type="ARBA" id="ARBA00022603"/>
    </source>
</evidence>
<dbReference type="PANTHER" id="PTHR42933">
    <property type="entry name" value="SLR6095 PROTEIN"/>
    <property type="match status" value="1"/>
</dbReference>
<protein>
    <recommendedName>
        <fullName evidence="1">site-specific DNA-methyltransferase (adenine-specific)</fullName>
        <ecNumber evidence="1">2.1.1.72</ecNumber>
    </recommendedName>
</protein>
<evidence type="ECO:0000313" key="10">
    <source>
        <dbReference type="Proteomes" id="UP000723714"/>
    </source>
</evidence>
<organism evidence="9 10">
    <name type="scientific">Faecalicatena faecalis</name>
    <dbReference type="NCBI Taxonomy" id="2726362"/>
    <lineage>
        <taxon>Bacteria</taxon>
        <taxon>Bacillati</taxon>
        <taxon>Bacillota</taxon>
        <taxon>Clostridia</taxon>
        <taxon>Lachnospirales</taxon>
        <taxon>Lachnospiraceae</taxon>
        <taxon>Faecalicatena</taxon>
    </lineage>
</organism>
<keyword evidence="2" id="KW-0489">Methyltransferase</keyword>
<comment type="catalytic activity">
    <reaction evidence="6">
        <text>a 2'-deoxyadenosine in DNA + S-adenosyl-L-methionine = an N(6)-methyl-2'-deoxyadenosine in DNA + S-adenosyl-L-homocysteine + H(+)</text>
        <dbReference type="Rhea" id="RHEA:15197"/>
        <dbReference type="Rhea" id="RHEA-COMP:12418"/>
        <dbReference type="Rhea" id="RHEA-COMP:12419"/>
        <dbReference type="ChEBI" id="CHEBI:15378"/>
        <dbReference type="ChEBI" id="CHEBI:57856"/>
        <dbReference type="ChEBI" id="CHEBI:59789"/>
        <dbReference type="ChEBI" id="CHEBI:90615"/>
        <dbReference type="ChEBI" id="CHEBI:90616"/>
        <dbReference type="EC" id="2.1.1.72"/>
    </reaction>
</comment>
<evidence type="ECO:0000256" key="4">
    <source>
        <dbReference type="ARBA" id="ARBA00022691"/>
    </source>
</evidence>
<evidence type="ECO:0000256" key="6">
    <source>
        <dbReference type="ARBA" id="ARBA00047942"/>
    </source>
</evidence>
<dbReference type="Pfam" id="PF02384">
    <property type="entry name" value="N6_Mtase"/>
    <property type="match status" value="1"/>
</dbReference>
<keyword evidence="3" id="KW-0808">Transferase</keyword>